<gene>
    <name evidence="2" type="ORF">ABS361_16695</name>
</gene>
<accession>A0AAU7X6F6</accession>
<evidence type="ECO:0000313" key="2">
    <source>
        <dbReference type="EMBL" id="XBY43699.1"/>
    </source>
</evidence>
<reference evidence="2" key="1">
    <citation type="submission" date="2024-06" db="EMBL/GenBank/DDBJ databases">
        <title>Methylostella associata gen. nov., sp. nov., a novel Ancalomicrobiaceae-affiliated facultatively methylotrophic bacteria that feed on methanotrophs of the genus Methylococcus.</title>
        <authorList>
            <person name="Saltykova V."/>
            <person name="Danilova O.V."/>
            <person name="Oshkin I.Y."/>
            <person name="Belova S.E."/>
            <person name="Pimenov N.V."/>
            <person name="Dedysh S.N."/>
        </authorList>
    </citation>
    <scope>NUCLEOTIDE SEQUENCE</scope>
    <source>
        <strain evidence="2">S20</strain>
    </source>
</reference>
<dbReference type="InterPro" id="IPR009394">
    <property type="entry name" value="MmcB-like"/>
</dbReference>
<dbReference type="KEGG" id="mflg:ABS361_16695"/>
<evidence type="ECO:0000256" key="1">
    <source>
        <dbReference type="SAM" id="MobiDB-lite"/>
    </source>
</evidence>
<feature type="compositionally biased region" description="Pro residues" evidence="1">
    <location>
        <begin position="24"/>
        <end position="38"/>
    </location>
</feature>
<dbReference type="AlphaFoldDB" id="A0AAU7X6F6"/>
<dbReference type="Pfam" id="PF06319">
    <property type="entry name" value="MmcB-like"/>
    <property type="match status" value="1"/>
</dbReference>
<dbReference type="RefSeq" id="WP_407048801.1">
    <property type="nucleotide sequence ID" value="NZ_CP158568.1"/>
</dbReference>
<proteinExistence type="predicted"/>
<organism evidence="2">
    <name type="scientific">Methyloraptor flagellatus</name>
    <dbReference type="NCBI Taxonomy" id="3162530"/>
    <lineage>
        <taxon>Bacteria</taxon>
        <taxon>Pseudomonadati</taxon>
        <taxon>Pseudomonadota</taxon>
        <taxon>Alphaproteobacteria</taxon>
        <taxon>Hyphomicrobiales</taxon>
        <taxon>Ancalomicrobiaceae</taxon>
        <taxon>Methyloraptor</taxon>
    </lineage>
</organism>
<dbReference type="EMBL" id="CP158568">
    <property type="protein sequence ID" value="XBY43699.1"/>
    <property type="molecule type" value="Genomic_DNA"/>
</dbReference>
<name>A0AAU7X6F6_9HYPH</name>
<sequence length="182" mass="20187">MSSLFVLMSEPAYPLSPVNDAPDAPAPEIVPPEHAPPSRPEETRAVLRGVKRHMRRLGFAVIEELPLASGRRADVVCLAEGGDIHIIEVKSSVEDFRVDQKWPFYRLHSDRLYFATSPRVPLEIFPEDCGLIVADAFGAEILREAPEHRLAAATRKAMTLRFARAAAHRLHGIVDPGVAEPW</sequence>
<protein>
    <submittedName>
        <fullName evidence="2">MmcB family DNA repair protein</fullName>
    </submittedName>
</protein>
<feature type="region of interest" description="Disordered" evidence="1">
    <location>
        <begin position="18"/>
        <end position="42"/>
    </location>
</feature>